<dbReference type="Gene3D" id="3.40.50.300">
    <property type="entry name" value="P-loop containing nucleotide triphosphate hydrolases"/>
    <property type="match status" value="1"/>
</dbReference>
<dbReference type="Proteomes" id="UP000182471">
    <property type="component" value="Unassembled WGS sequence"/>
</dbReference>
<dbReference type="InterPro" id="IPR002611">
    <property type="entry name" value="IstB_ATP-bd"/>
</dbReference>
<feature type="domain" description="AAA+ ATPase" evidence="2">
    <location>
        <begin position="182"/>
        <end position="312"/>
    </location>
</feature>
<evidence type="ECO:0000313" key="3">
    <source>
        <dbReference type="EMBL" id="SER87155.1"/>
    </source>
</evidence>
<dbReference type="PANTHER" id="PTHR30050:SF4">
    <property type="entry name" value="ATP-BINDING PROTEIN RV3427C IN INSERTION SEQUENCE-RELATED"/>
    <property type="match status" value="1"/>
</dbReference>
<dbReference type="OrthoDB" id="9776217at2"/>
<dbReference type="PANTHER" id="PTHR30050">
    <property type="entry name" value="CHROMOSOMAL REPLICATION INITIATOR PROTEIN DNAA"/>
    <property type="match status" value="1"/>
</dbReference>
<dbReference type="CDD" id="cd00009">
    <property type="entry name" value="AAA"/>
    <property type="match status" value="1"/>
</dbReference>
<dbReference type="InterPro" id="IPR027417">
    <property type="entry name" value="P-loop_NTPase"/>
</dbReference>
<proteinExistence type="predicted"/>
<dbReference type="SMART" id="SM00382">
    <property type="entry name" value="AAA"/>
    <property type="match status" value="1"/>
</dbReference>
<gene>
    <name evidence="3" type="ORF">SAMN02910429_01328</name>
</gene>
<dbReference type="SUPFAM" id="SSF52540">
    <property type="entry name" value="P-loop containing nucleoside triphosphate hydrolases"/>
    <property type="match status" value="1"/>
</dbReference>
<dbReference type="AlphaFoldDB" id="A0A1H9SQR8"/>
<dbReference type="EMBL" id="FOGW01000012">
    <property type="protein sequence ID" value="SER87155.1"/>
    <property type="molecule type" value="Genomic_DNA"/>
</dbReference>
<keyword evidence="4" id="KW-1185">Reference proteome</keyword>
<feature type="coiled-coil region" evidence="1">
    <location>
        <begin position="52"/>
        <end position="86"/>
    </location>
</feature>
<sequence length="327" mass="37657">MPISNTQYDEIMRFYDAQQLKNQHQHENRQKEVYLKIPELQEIDNAVSTASIDAAKKRLNGDTTAVAKLKEQIQTYKNKRAELLRNHSYPHDYLEIKYNCDDCKDTGFINGKQCHCFKQKVIDLVYSQSNIKESIANDNFSNFSMDFYSDEHIDRSTNMSSLTLAKIAYQRSLQFVSEFNNIHPNILFYGNTGVGKTFLSNCIAEKLLQTGHSVLYFTSFQLFEILSAGVFSKNSDAISTNKSIFDCDLLIIDDLGTELTNSFTNSQLFLCVNERLLRQKSTIISTNLSPKQLLDTYSERTFSRLINNYSVLKLIGEDIRMKKRNIT</sequence>
<protein>
    <submittedName>
        <fullName evidence="3">DNA replication protein DnaC</fullName>
    </submittedName>
</protein>
<accession>A0A1H9SQR8</accession>
<evidence type="ECO:0000313" key="4">
    <source>
        <dbReference type="Proteomes" id="UP000182471"/>
    </source>
</evidence>
<dbReference type="Pfam" id="PF01695">
    <property type="entry name" value="IstB_IS21"/>
    <property type="match status" value="1"/>
</dbReference>
<name>A0A1H9SQR8_9FIRM</name>
<keyword evidence="1" id="KW-0175">Coiled coil</keyword>
<evidence type="ECO:0000259" key="2">
    <source>
        <dbReference type="SMART" id="SM00382"/>
    </source>
</evidence>
<dbReference type="GO" id="GO:0005524">
    <property type="term" value="F:ATP binding"/>
    <property type="evidence" value="ECO:0007669"/>
    <property type="project" value="InterPro"/>
</dbReference>
<evidence type="ECO:0000256" key="1">
    <source>
        <dbReference type="SAM" id="Coils"/>
    </source>
</evidence>
<dbReference type="RefSeq" id="WP_022749483.1">
    <property type="nucleotide sequence ID" value="NZ_FOGW01000012.1"/>
</dbReference>
<organism evidence="3 4">
    <name type="scientific">Lachnobacterium bovis</name>
    <dbReference type="NCBI Taxonomy" id="140626"/>
    <lineage>
        <taxon>Bacteria</taxon>
        <taxon>Bacillati</taxon>
        <taxon>Bacillota</taxon>
        <taxon>Clostridia</taxon>
        <taxon>Lachnospirales</taxon>
        <taxon>Lachnospiraceae</taxon>
        <taxon>Lachnobacterium</taxon>
    </lineage>
</organism>
<dbReference type="GO" id="GO:0006260">
    <property type="term" value="P:DNA replication"/>
    <property type="evidence" value="ECO:0007669"/>
    <property type="project" value="TreeGrafter"/>
</dbReference>
<reference evidence="4" key="1">
    <citation type="submission" date="2016-10" db="EMBL/GenBank/DDBJ databases">
        <authorList>
            <person name="Varghese N."/>
            <person name="Submissions S."/>
        </authorList>
    </citation>
    <scope>NUCLEOTIDE SEQUENCE [LARGE SCALE GENOMIC DNA]</scope>
    <source>
        <strain evidence="4">S1b</strain>
    </source>
</reference>
<dbReference type="NCBIfam" id="NF005304">
    <property type="entry name" value="PRK06835.1"/>
    <property type="match status" value="1"/>
</dbReference>
<dbReference type="InterPro" id="IPR003593">
    <property type="entry name" value="AAA+_ATPase"/>
</dbReference>